<evidence type="ECO:0000313" key="1">
    <source>
        <dbReference type="EMBL" id="MBX42849.1"/>
    </source>
</evidence>
<proteinExistence type="predicted"/>
<sequence>MILKELETPNAPPCHIMGSLSQICSTRAFQAINNPITIFRTEFLFESAERYPLQTCLKK</sequence>
<accession>A0A2P2NK31</accession>
<dbReference type="EMBL" id="GGEC01062365">
    <property type="protein sequence ID" value="MBX42849.1"/>
    <property type="molecule type" value="Transcribed_RNA"/>
</dbReference>
<dbReference type="AlphaFoldDB" id="A0A2P2NK31"/>
<protein>
    <submittedName>
        <fullName evidence="1">Uncharacterized protein</fullName>
    </submittedName>
</protein>
<name>A0A2P2NK31_RHIMU</name>
<organism evidence="1">
    <name type="scientific">Rhizophora mucronata</name>
    <name type="common">Asiatic mangrove</name>
    <dbReference type="NCBI Taxonomy" id="61149"/>
    <lineage>
        <taxon>Eukaryota</taxon>
        <taxon>Viridiplantae</taxon>
        <taxon>Streptophyta</taxon>
        <taxon>Embryophyta</taxon>
        <taxon>Tracheophyta</taxon>
        <taxon>Spermatophyta</taxon>
        <taxon>Magnoliopsida</taxon>
        <taxon>eudicotyledons</taxon>
        <taxon>Gunneridae</taxon>
        <taxon>Pentapetalae</taxon>
        <taxon>rosids</taxon>
        <taxon>fabids</taxon>
        <taxon>Malpighiales</taxon>
        <taxon>Rhizophoraceae</taxon>
        <taxon>Rhizophora</taxon>
    </lineage>
</organism>
<reference evidence="1" key="1">
    <citation type="submission" date="2018-02" db="EMBL/GenBank/DDBJ databases">
        <title>Rhizophora mucronata_Transcriptome.</title>
        <authorList>
            <person name="Meera S.P."/>
            <person name="Sreeshan A."/>
            <person name="Augustine A."/>
        </authorList>
    </citation>
    <scope>NUCLEOTIDE SEQUENCE</scope>
    <source>
        <tissue evidence="1">Leaf</tissue>
    </source>
</reference>